<dbReference type="EMBL" id="PDKK01000008">
    <property type="protein sequence ID" value="RXK04884.1"/>
    <property type="molecule type" value="Genomic_DNA"/>
</dbReference>
<evidence type="ECO:0000256" key="1">
    <source>
        <dbReference type="ARBA" id="ARBA00004651"/>
    </source>
</evidence>
<accession>A0A4Q1AMD0</accession>
<dbReference type="InterPro" id="IPR000620">
    <property type="entry name" value="EamA_dom"/>
</dbReference>
<gene>
    <name evidence="8" type="ORF">CRV07_09855</name>
</gene>
<dbReference type="GO" id="GO:0005886">
    <property type="term" value="C:plasma membrane"/>
    <property type="evidence" value="ECO:0007669"/>
    <property type="project" value="UniProtKB-SubCell"/>
</dbReference>
<organism evidence="8 9">
    <name type="scientific">Halarcobacter ebronensis</name>
    <dbReference type="NCBI Taxonomy" id="1462615"/>
    <lineage>
        <taxon>Bacteria</taxon>
        <taxon>Pseudomonadati</taxon>
        <taxon>Campylobacterota</taxon>
        <taxon>Epsilonproteobacteria</taxon>
        <taxon>Campylobacterales</taxon>
        <taxon>Arcobacteraceae</taxon>
        <taxon>Halarcobacter</taxon>
    </lineage>
</organism>
<proteinExistence type="predicted"/>
<keyword evidence="4 6" id="KW-1133">Transmembrane helix</keyword>
<feature type="transmembrane region" description="Helical" evidence="6">
    <location>
        <begin position="70"/>
        <end position="88"/>
    </location>
</feature>
<feature type="transmembrane region" description="Helical" evidence="6">
    <location>
        <begin position="128"/>
        <end position="146"/>
    </location>
</feature>
<evidence type="ECO:0000256" key="3">
    <source>
        <dbReference type="ARBA" id="ARBA00022692"/>
    </source>
</evidence>
<comment type="caution">
    <text evidence="8">The sequence shown here is derived from an EMBL/GenBank/DDBJ whole genome shotgun (WGS) entry which is preliminary data.</text>
</comment>
<reference evidence="8 9" key="1">
    <citation type="submission" date="2017-10" db="EMBL/GenBank/DDBJ databases">
        <title>Genomics of the genus Arcobacter.</title>
        <authorList>
            <person name="Perez-Cataluna A."/>
            <person name="Figueras M.J."/>
        </authorList>
    </citation>
    <scope>NUCLEOTIDE SEQUENCE [LARGE SCALE GENOMIC DNA]</scope>
    <source>
        <strain evidence="8 9">CECT 8441</strain>
    </source>
</reference>
<keyword evidence="9" id="KW-1185">Reference proteome</keyword>
<evidence type="ECO:0000256" key="4">
    <source>
        <dbReference type="ARBA" id="ARBA00022989"/>
    </source>
</evidence>
<dbReference type="RefSeq" id="WP_129087524.1">
    <property type="nucleotide sequence ID" value="NZ_CP053836.1"/>
</dbReference>
<dbReference type="InterPro" id="IPR050638">
    <property type="entry name" value="AA-Vitamin_Transporters"/>
</dbReference>
<feature type="domain" description="EamA" evidence="7">
    <location>
        <begin position="156"/>
        <end position="288"/>
    </location>
</feature>
<name>A0A4Q1AMD0_9BACT</name>
<keyword evidence="3 6" id="KW-0812">Transmembrane</keyword>
<feature type="domain" description="EamA" evidence="7">
    <location>
        <begin position="10"/>
        <end position="140"/>
    </location>
</feature>
<dbReference type="OrthoDB" id="9782878at2"/>
<feature type="transmembrane region" description="Helical" evidence="6">
    <location>
        <begin position="40"/>
        <end position="58"/>
    </location>
</feature>
<dbReference type="Proteomes" id="UP000289758">
    <property type="component" value="Unassembled WGS sequence"/>
</dbReference>
<dbReference type="PANTHER" id="PTHR32322:SF18">
    <property type="entry name" value="S-ADENOSYLMETHIONINE_S-ADENOSYLHOMOCYSTEINE TRANSPORTER"/>
    <property type="match status" value="1"/>
</dbReference>
<dbReference type="InterPro" id="IPR037185">
    <property type="entry name" value="EmrE-like"/>
</dbReference>
<comment type="subcellular location">
    <subcellularLocation>
        <location evidence="1">Cell membrane</location>
        <topology evidence="1">Multi-pass membrane protein</topology>
    </subcellularLocation>
</comment>
<evidence type="ECO:0000256" key="6">
    <source>
        <dbReference type="SAM" id="Phobius"/>
    </source>
</evidence>
<dbReference type="Pfam" id="PF00892">
    <property type="entry name" value="EamA"/>
    <property type="match status" value="2"/>
</dbReference>
<protein>
    <submittedName>
        <fullName evidence="8">EamA family transporter</fullName>
    </submittedName>
</protein>
<evidence type="ECO:0000256" key="2">
    <source>
        <dbReference type="ARBA" id="ARBA00022475"/>
    </source>
</evidence>
<dbReference type="SUPFAM" id="SSF103481">
    <property type="entry name" value="Multidrug resistance efflux transporter EmrE"/>
    <property type="match status" value="1"/>
</dbReference>
<evidence type="ECO:0000313" key="9">
    <source>
        <dbReference type="Proteomes" id="UP000289758"/>
    </source>
</evidence>
<keyword evidence="5 6" id="KW-0472">Membrane</keyword>
<sequence>MTEKNKNIFYILLFLSMLAWGGSWVNVKVLSAYINEFETMFLRFFITALTMIPIIIILNKSFKIDLKSLALVIITSIAFILYMKYFFLGTKYGTASLGGAFVTTLIPINTFLILALLGTKKIVRKDAFALFIGAIGVMTMLHVWSFDIEKIFTIHNLYFILASILWPVVTILSSKSTKISPVVFTFYLYVSTSIINILFFIDITKLPYEHFDYIFWLNIFFLTIFASTFANTVYFLGIEKLGAREVSSFIFFVPFAAIVLSAIFLKEKIDFSIILGTLLTIIAITILNNIKIFRKKKISSEQTA</sequence>
<feature type="transmembrane region" description="Helical" evidence="6">
    <location>
        <begin position="248"/>
        <end position="265"/>
    </location>
</feature>
<dbReference type="PANTHER" id="PTHR32322">
    <property type="entry name" value="INNER MEMBRANE TRANSPORTER"/>
    <property type="match status" value="1"/>
</dbReference>
<dbReference type="AlphaFoldDB" id="A0A4Q1AMD0"/>
<evidence type="ECO:0000256" key="5">
    <source>
        <dbReference type="ARBA" id="ARBA00023136"/>
    </source>
</evidence>
<evidence type="ECO:0000259" key="7">
    <source>
        <dbReference type="Pfam" id="PF00892"/>
    </source>
</evidence>
<feature type="transmembrane region" description="Helical" evidence="6">
    <location>
        <begin position="179"/>
        <end position="201"/>
    </location>
</feature>
<feature type="transmembrane region" description="Helical" evidence="6">
    <location>
        <begin position="7"/>
        <end position="25"/>
    </location>
</feature>
<evidence type="ECO:0000313" key="8">
    <source>
        <dbReference type="EMBL" id="RXK04884.1"/>
    </source>
</evidence>
<keyword evidence="2" id="KW-1003">Cell membrane</keyword>
<feature type="transmembrane region" description="Helical" evidence="6">
    <location>
        <begin position="152"/>
        <end position="172"/>
    </location>
</feature>
<feature type="transmembrane region" description="Helical" evidence="6">
    <location>
        <begin position="271"/>
        <end position="290"/>
    </location>
</feature>
<feature type="transmembrane region" description="Helical" evidence="6">
    <location>
        <begin position="94"/>
        <end position="116"/>
    </location>
</feature>
<feature type="transmembrane region" description="Helical" evidence="6">
    <location>
        <begin position="213"/>
        <end position="236"/>
    </location>
</feature>